<dbReference type="InParanoid" id="A0A067PBM4"/>
<evidence type="ECO:0000313" key="1">
    <source>
        <dbReference type="EMBL" id="KDQ52323.1"/>
    </source>
</evidence>
<keyword evidence="2" id="KW-1185">Reference proteome</keyword>
<dbReference type="Proteomes" id="UP000027265">
    <property type="component" value="Unassembled WGS sequence"/>
</dbReference>
<dbReference type="EMBL" id="KL197741">
    <property type="protein sequence ID" value="KDQ52323.1"/>
    <property type="molecule type" value="Genomic_DNA"/>
</dbReference>
<proteinExistence type="predicted"/>
<sequence length="296" mass="32890">MTLESLRILPYDDSYLRPYPVEDLSPLLLPHLRSYAGRGELVPSLVPGSIVSTVTMRLYGPEGRGEEIAAALARSCGPIETVIISGFESGLAVVESISTELKGLRSLHIVDGIMAEVEDDDARKEYFDTWEVILPRFKDLTTLAVRSCYLGTTDAGSLATPTSEFERVCIWADLCPTLTCISLSTTAKWHRFPTPIWMPIKTQEFIQISVSFSLQILNGVSPQFESLSPIPLVNIHPRIDEYVWSHKATVTDALRLAMDAADKEESEEGGEDGQGQAVRNLKRTMRFLENIMEGIR</sequence>
<reference evidence="2" key="1">
    <citation type="journal article" date="2014" name="Proc. Natl. Acad. Sci. U.S.A.">
        <title>Extensive sampling of basidiomycete genomes demonstrates inadequacy of the white-rot/brown-rot paradigm for wood decay fungi.</title>
        <authorList>
            <person name="Riley R."/>
            <person name="Salamov A.A."/>
            <person name="Brown D.W."/>
            <person name="Nagy L.G."/>
            <person name="Floudas D."/>
            <person name="Held B.W."/>
            <person name="Levasseur A."/>
            <person name="Lombard V."/>
            <person name="Morin E."/>
            <person name="Otillar R."/>
            <person name="Lindquist E.A."/>
            <person name="Sun H."/>
            <person name="LaButti K.M."/>
            <person name="Schmutz J."/>
            <person name="Jabbour D."/>
            <person name="Luo H."/>
            <person name="Baker S.E."/>
            <person name="Pisabarro A.G."/>
            <person name="Walton J.D."/>
            <person name="Blanchette R.A."/>
            <person name="Henrissat B."/>
            <person name="Martin F."/>
            <person name="Cullen D."/>
            <person name="Hibbett D.S."/>
            <person name="Grigoriev I.V."/>
        </authorList>
    </citation>
    <scope>NUCLEOTIDE SEQUENCE [LARGE SCALE GENOMIC DNA]</scope>
    <source>
        <strain evidence="2">MUCL 33604</strain>
    </source>
</reference>
<gene>
    <name evidence="1" type="ORF">JAAARDRAFT_198483</name>
</gene>
<accession>A0A067PBM4</accession>
<name>A0A067PBM4_9AGAM</name>
<dbReference type="HOGENOM" id="CLU_940302_0_0_1"/>
<dbReference type="AlphaFoldDB" id="A0A067PBM4"/>
<evidence type="ECO:0000313" key="2">
    <source>
        <dbReference type="Proteomes" id="UP000027265"/>
    </source>
</evidence>
<organism evidence="1 2">
    <name type="scientific">Jaapia argillacea MUCL 33604</name>
    <dbReference type="NCBI Taxonomy" id="933084"/>
    <lineage>
        <taxon>Eukaryota</taxon>
        <taxon>Fungi</taxon>
        <taxon>Dikarya</taxon>
        <taxon>Basidiomycota</taxon>
        <taxon>Agaricomycotina</taxon>
        <taxon>Agaricomycetes</taxon>
        <taxon>Agaricomycetidae</taxon>
        <taxon>Jaapiales</taxon>
        <taxon>Jaapiaceae</taxon>
        <taxon>Jaapia</taxon>
    </lineage>
</organism>
<protein>
    <submittedName>
        <fullName evidence="1">Uncharacterized protein</fullName>
    </submittedName>
</protein>